<feature type="region of interest" description="Disordered" evidence="1">
    <location>
        <begin position="88"/>
        <end position="113"/>
    </location>
</feature>
<reference evidence="2 3" key="1">
    <citation type="submission" date="2018-05" db="EMBL/GenBank/DDBJ databases">
        <title>Genomic Encyclopedia of Type Strains, Phase IV (KMG-IV): sequencing the most valuable type-strain genomes for metagenomic binning, comparative biology and taxonomic classification.</title>
        <authorList>
            <person name="Goeker M."/>
        </authorList>
    </citation>
    <scope>NUCLEOTIDE SEQUENCE [LARGE SCALE GENOMIC DNA]</scope>
    <source>
        <strain evidence="2 3">DSM 44704</strain>
    </source>
</reference>
<accession>A0A318JL61</accession>
<evidence type="ECO:0000313" key="3">
    <source>
        <dbReference type="Proteomes" id="UP000247569"/>
    </source>
</evidence>
<sequence>MHVRERVVTHETEILVPRTPDDAVALVLSDRDATVALLAELRRRIATTPITTDLERVTVRLVRQELTELTSACQRALADYAAPQSGTPVARLAGADLAPGLQRAERRRRKRTR</sequence>
<dbReference type="Proteomes" id="UP000247569">
    <property type="component" value="Unassembled WGS sequence"/>
</dbReference>
<protein>
    <submittedName>
        <fullName evidence="2">Uncharacterized protein</fullName>
    </submittedName>
</protein>
<keyword evidence="3" id="KW-1185">Reference proteome</keyword>
<gene>
    <name evidence="2" type="ORF">DFR70_13313</name>
</gene>
<evidence type="ECO:0000256" key="1">
    <source>
        <dbReference type="SAM" id="MobiDB-lite"/>
    </source>
</evidence>
<dbReference type="AlphaFoldDB" id="A0A318JL61"/>
<organism evidence="2 3">
    <name type="scientific">Nocardia tenerifensis</name>
    <dbReference type="NCBI Taxonomy" id="228006"/>
    <lineage>
        <taxon>Bacteria</taxon>
        <taxon>Bacillati</taxon>
        <taxon>Actinomycetota</taxon>
        <taxon>Actinomycetes</taxon>
        <taxon>Mycobacteriales</taxon>
        <taxon>Nocardiaceae</taxon>
        <taxon>Nocardia</taxon>
    </lineage>
</organism>
<comment type="caution">
    <text evidence="2">The sequence shown here is derived from an EMBL/GenBank/DDBJ whole genome shotgun (WGS) entry which is preliminary data.</text>
</comment>
<proteinExistence type="predicted"/>
<dbReference type="EMBL" id="QJKF01000033">
    <property type="protein sequence ID" value="PXX52281.1"/>
    <property type="molecule type" value="Genomic_DNA"/>
</dbReference>
<evidence type="ECO:0000313" key="2">
    <source>
        <dbReference type="EMBL" id="PXX52281.1"/>
    </source>
</evidence>
<name>A0A318JL61_9NOCA</name>